<dbReference type="AlphaFoldDB" id="A0A7L6B3P6"/>
<gene>
    <name evidence="2" type="ORF">H1D33_24925</name>
</gene>
<keyword evidence="3" id="KW-1185">Reference proteome</keyword>
<dbReference type="RefSeq" id="WP_181569020.1">
    <property type="nucleotide sequence ID" value="NZ_CP059322.2"/>
</dbReference>
<organism evidence="2 3">
    <name type="scientific">Micromonospora robiginosa</name>
    <dbReference type="NCBI Taxonomy" id="2749844"/>
    <lineage>
        <taxon>Bacteria</taxon>
        <taxon>Bacillati</taxon>
        <taxon>Actinomycetota</taxon>
        <taxon>Actinomycetes</taxon>
        <taxon>Micromonosporales</taxon>
        <taxon>Micromonosporaceae</taxon>
        <taxon>Micromonospora</taxon>
    </lineage>
</organism>
<dbReference type="EMBL" id="CP059322">
    <property type="protein sequence ID" value="QLQ36504.1"/>
    <property type="molecule type" value="Genomic_DNA"/>
</dbReference>
<dbReference type="GO" id="GO:0016787">
    <property type="term" value="F:hydrolase activity"/>
    <property type="evidence" value="ECO:0007669"/>
    <property type="project" value="UniProtKB-KW"/>
</dbReference>
<sequence>MAYVKSNGIRLSYTISGTGDPVLLVMGSGASAQVWDMYQTPALRAAGYRTVTFDNRGIAPSDVPPGRYALEDLVADTRGLVEALDLRGCHVVGLSLGGLIVQRLLATDPELFTSAVLVATRSRADRARLAQDAADVALRESGIQLPAGYRAVRTVFEMLSPATVNNDAAVAEWLDLFELTYEPGEPNGQVWIDTATDRTADLAAVTAPCRVIAFTDDVVSPPHLGAEVAAAIPGCDFVEIPDCGHLGHLERPEVFNEAMLDFLGKHAVGRAAVSRAGGVR</sequence>
<dbReference type="Gene3D" id="3.40.50.1820">
    <property type="entry name" value="alpha/beta hydrolase"/>
    <property type="match status" value="1"/>
</dbReference>
<dbReference type="InterPro" id="IPR050471">
    <property type="entry name" value="AB_hydrolase"/>
</dbReference>
<evidence type="ECO:0000313" key="3">
    <source>
        <dbReference type="Proteomes" id="UP000510844"/>
    </source>
</evidence>
<dbReference type="InterPro" id="IPR000073">
    <property type="entry name" value="AB_hydrolase_1"/>
</dbReference>
<reference evidence="2 3" key="2">
    <citation type="journal article" date="2021" name="Mar. Drugs">
        <title>A New Micromonospora Strain with Antibiotic Activity Isolated from the Microbiome of a Mid-Atlantic Deep-Sea Sponge.</title>
        <authorList>
            <person name="Back C.R."/>
            <person name="Stennett H.L."/>
            <person name="Williams S.E."/>
            <person name="Wang L."/>
            <person name="Ojeda Gomez J."/>
            <person name="Abdulle O.M."/>
            <person name="Duffy T."/>
            <person name="Neal C."/>
            <person name="Mantell J."/>
            <person name="Jepson M.A."/>
            <person name="Hendry K.R."/>
            <person name="Powell D."/>
            <person name="Stach J.E.M."/>
            <person name="Essex-Lopresti A.E."/>
            <person name="Willis C.L."/>
            <person name="Curnow P."/>
            <person name="Race P.R."/>
        </authorList>
    </citation>
    <scope>NUCLEOTIDE SEQUENCE [LARGE SCALE GENOMIC DNA]</scope>
    <source>
        <strain evidence="2 3">28ISP2-46</strain>
    </source>
</reference>
<dbReference type="KEGG" id="mfeu:H1D33_24925"/>
<protein>
    <submittedName>
        <fullName evidence="2">Alpha/beta fold hydrolase</fullName>
    </submittedName>
</protein>
<dbReference type="PANTHER" id="PTHR43433">
    <property type="entry name" value="HYDROLASE, ALPHA/BETA FOLD FAMILY PROTEIN"/>
    <property type="match status" value="1"/>
</dbReference>
<dbReference type="SUPFAM" id="SSF53474">
    <property type="entry name" value="alpha/beta-Hydrolases"/>
    <property type="match status" value="1"/>
</dbReference>
<dbReference type="InterPro" id="IPR029058">
    <property type="entry name" value="AB_hydrolase_fold"/>
</dbReference>
<accession>A0A7L6B3P6</accession>
<feature type="domain" description="AB hydrolase-1" evidence="1">
    <location>
        <begin position="23"/>
        <end position="258"/>
    </location>
</feature>
<proteinExistence type="predicted"/>
<evidence type="ECO:0000313" key="2">
    <source>
        <dbReference type="EMBL" id="QLQ36504.1"/>
    </source>
</evidence>
<keyword evidence="2" id="KW-0378">Hydrolase</keyword>
<reference evidence="3" key="1">
    <citation type="submission" date="2020-07" db="EMBL/GenBank/DDBJ databases">
        <title>A new Micromonospora strain with potent antibiotic activity isolated from the microbiome of a mid-Atlantic deep-sea sponge.</title>
        <authorList>
            <person name="Back C.R."/>
            <person name="Stennett H.L."/>
            <person name="Williams S.E."/>
            <person name="Wang L."/>
            <person name="Ojeda Gomez J."/>
            <person name="Abdulle O.M."/>
            <person name="Duffy T."/>
            <person name="Hendry K.R."/>
            <person name="Powell D."/>
            <person name="Stach J.E."/>
            <person name="Essex-Lopresti A.E."/>
            <person name="Willis C.L."/>
            <person name="Curnow P."/>
            <person name="Race P.R."/>
        </authorList>
    </citation>
    <scope>NUCLEOTIDE SEQUENCE [LARGE SCALE GENOMIC DNA]</scope>
    <source>
        <strain evidence="3">28ISP2-46</strain>
    </source>
</reference>
<dbReference type="PANTHER" id="PTHR43433:SF5">
    <property type="entry name" value="AB HYDROLASE-1 DOMAIN-CONTAINING PROTEIN"/>
    <property type="match status" value="1"/>
</dbReference>
<name>A0A7L6B3P6_9ACTN</name>
<evidence type="ECO:0000259" key="1">
    <source>
        <dbReference type="Pfam" id="PF12697"/>
    </source>
</evidence>
<dbReference type="Pfam" id="PF12697">
    <property type="entry name" value="Abhydrolase_6"/>
    <property type="match status" value="1"/>
</dbReference>
<dbReference type="Proteomes" id="UP000510844">
    <property type="component" value="Chromosome"/>
</dbReference>